<feature type="region of interest" description="Disordered" evidence="1">
    <location>
        <begin position="1"/>
        <end position="21"/>
    </location>
</feature>
<evidence type="ECO:0000256" key="1">
    <source>
        <dbReference type="SAM" id="MobiDB-lite"/>
    </source>
</evidence>
<protein>
    <recommendedName>
        <fullName evidence="5">Transmembrane protein</fullName>
    </recommendedName>
</protein>
<dbReference type="EMBL" id="JBJUIK010000004">
    <property type="protein sequence ID" value="KAL3528987.1"/>
    <property type="molecule type" value="Genomic_DNA"/>
</dbReference>
<dbReference type="PANTHER" id="PTHR35990">
    <property type="entry name" value="GAG1AT PROTEIN"/>
    <property type="match status" value="1"/>
</dbReference>
<dbReference type="AlphaFoldDB" id="A0ABD3ABA6"/>
<feature type="compositionally biased region" description="Polar residues" evidence="1">
    <location>
        <begin position="1"/>
        <end position="11"/>
    </location>
</feature>
<evidence type="ECO:0008006" key="5">
    <source>
        <dbReference type="Google" id="ProtNLM"/>
    </source>
</evidence>
<evidence type="ECO:0000313" key="3">
    <source>
        <dbReference type="EMBL" id="KAL3528987.1"/>
    </source>
</evidence>
<evidence type="ECO:0000313" key="4">
    <source>
        <dbReference type="Proteomes" id="UP001630127"/>
    </source>
</evidence>
<organism evidence="3 4">
    <name type="scientific">Cinchona calisaya</name>
    <dbReference type="NCBI Taxonomy" id="153742"/>
    <lineage>
        <taxon>Eukaryota</taxon>
        <taxon>Viridiplantae</taxon>
        <taxon>Streptophyta</taxon>
        <taxon>Embryophyta</taxon>
        <taxon>Tracheophyta</taxon>
        <taxon>Spermatophyta</taxon>
        <taxon>Magnoliopsida</taxon>
        <taxon>eudicotyledons</taxon>
        <taxon>Gunneridae</taxon>
        <taxon>Pentapetalae</taxon>
        <taxon>asterids</taxon>
        <taxon>lamiids</taxon>
        <taxon>Gentianales</taxon>
        <taxon>Rubiaceae</taxon>
        <taxon>Cinchonoideae</taxon>
        <taxon>Cinchoneae</taxon>
        <taxon>Cinchona</taxon>
    </lineage>
</organism>
<keyword evidence="2" id="KW-1133">Transmembrane helix</keyword>
<accession>A0ABD3ABA6</accession>
<name>A0ABD3ABA6_9GENT</name>
<proteinExistence type="predicted"/>
<dbReference type="PANTHER" id="PTHR35990:SF1">
    <property type="entry name" value="GAG1AT PROTEIN"/>
    <property type="match status" value="1"/>
</dbReference>
<gene>
    <name evidence="3" type="ORF">ACH5RR_008309</name>
</gene>
<reference evidence="3 4" key="1">
    <citation type="submission" date="2024-11" db="EMBL/GenBank/DDBJ databases">
        <title>A near-complete genome assembly of Cinchona calisaya.</title>
        <authorList>
            <person name="Lian D.C."/>
            <person name="Zhao X.W."/>
            <person name="Wei L."/>
        </authorList>
    </citation>
    <scope>NUCLEOTIDE SEQUENCE [LARGE SCALE GENOMIC DNA]</scope>
    <source>
        <tissue evidence="3">Nenye</tissue>
    </source>
</reference>
<evidence type="ECO:0000256" key="2">
    <source>
        <dbReference type="SAM" id="Phobius"/>
    </source>
</evidence>
<keyword evidence="4" id="KW-1185">Reference proteome</keyword>
<sequence>MASETNKTNGSKKIVGGGGGNGGFRAKLDHYLYSGEKKHVFAGMAIIGVLFGVPWYFMSKGSKHQSHQDYMERADKARSERLSKGAFFYIKPSGSRTSLQFHENWKDTLQ</sequence>
<keyword evidence="2" id="KW-0472">Membrane</keyword>
<keyword evidence="2" id="KW-0812">Transmembrane</keyword>
<dbReference type="Proteomes" id="UP001630127">
    <property type="component" value="Unassembled WGS sequence"/>
</dbReference>
<feature type="transmembrane region" description="Helical" evidence="2">
    <location>
        <begin position="40"/>
        <end position="58"/>
    </location>
</feature>
<comment type="caution">
    <text evidence="3">The sequence shown here is derived from an EMBL/GenBank/DDBJ whole genome shotgun (WGS) entry which is preliminary data.</text>
</comment>